<gene>
    <name evidence="3" type="ORF">ACFQ1G_03785</name>
</gene>
<accession>A0ABW3ID01</accession>
<dbReference type="Gene3D" id="1.25.40.10">
    <property type="entry name" value="Tetratricopeptide repeat domain"/>
    <property type="match status" value="1"/>
</dbReference>
<sequence>MKSKINLPWYLSLIFIVFFISTNAQETDKASIGDVVYEEYQKNGIDKALAKYQKLKTNKADQYTWTEWELNRIGYRLMLDDKDMDAAQKVFKFNIEEYPNAANPYDSYADYLLEKGNKDEAKEYFKKSIAIAEKSEKEDEQTRIMAGSKSKLAKLEKKDRTFDFLVGDWNIDSQGFNEGKEGPQMKGKDKVTYDENANAFIIHHFGEDGNSEGIRVIAYDAIDDEYDVAYINPNNLQGIQVSSMKMKKLGDKKYEFMDHFTERTGEEVVLKHEIERISDNQMKWVIFEKTDNDDWQKVYAMNMSK</sequence>
<keyword evidence="1" id="KW-0802">TPR repeat</keyword>
<organism evidence="3 4">
    <name type="scientific">Salinimicrobium gaetbulicola</name>
    <dbReference type="NCBI Taxonomy" id="999702"/>
    <lineage>
        <taxon>Bacteria</taxon>
        <taxon>Pseudomonadati</taxon>
        <taxon>Bacteroidota</taxon>
        <taxon>Flavobacteriia</taxon>
        <taxon>Flavobacteriales</taxon>
        <taxon>Flavobacteriaceae</taxon>
        <taxon>Salinimicrobium</taxon>
    </lineage>
</organism>
<dbReference type="InterPro" id="IPR019734">
    <property type="entry name" value="TPR_rpt"/>
</dbReference>
<evidence type="ECO:0000313" key="4">
    <source>
        <dbReference type="Proteomes" id="UP001597100"/>
    </source>
</evidence>
<feature type="repeat" description="TPR" evidence="1">
    <location>
        <begin position="102"/>
        <end position="135"/>
    </location>
</feature>
<dbReference type="PROSITE" id="PS50005">
    <property type="entry name" value="TPR"/>
    <property type="match status" value="1"/>
</dbReference>
<protein>
    <submittedName>
        <fullName evidence="3">Tetratricopeptide repeat protein</fullName>
    </submittedName>
</protein>
<comment type="caution">
    <text evidence="3">The sequence shown here is derived from an EMBL/GenBank/DDBJ whole genome shotgun (WGS) entry which is preliminary data.</text>
</comment>
<dbReference type="Proteomes" id="UP001597100">
    <property type="component" value="Unassembled WGS sequence"/>
</dbReference>
<dbReference type="EMBL" id="JBHTJP010000032">
    <property type="protein sequence ID" value="MFD0975904.1"/>
    <property type="molecule type" value="Genomic_DNA"/>
</dbReference>
<evidence type="ECO:0000256" key="1">
    <source>
        <dbReference type="PROSITE-ProRule" id="PRU00339"/>
    </source>
</evidence>
<keyword evidence="2" id="KW-0732">Signal</keyword>
<dbReference type="InterPro" id="IPR011990">
    <property type="entry name" value="TPR-like_helical_dom_sf"/>
</dbReference>
<reference evidence="4" key="1">
    <citation type="journal article" date="2019" name="Int. J. Syst. Evol. Microbiol.">
        <title>The Global Catalogue of Microorganisms (GCM) 10K type strain sequencing project: providing services to taxonomists for standard genome sequencing and annotation.</title>
        <authorList>
            <consortium name="The Broad Institute Genomics Platform"/>
            <consortium name="The Broad Institute Genome Sequencing Center for Infectious Disease"/>
            <person name="Wu L."/>
            <person name="Ma J."/>
        </authorList>
    </citation>
    <scope>NUCLEOTIDE SEQUENCE [LARGE SCALE GENOMIC DNA]</scope>
    <source>
        <strain evidence="4">CCUG 60898</strain>
    </source>
</reference>
<evidence type="ECO:0000256" key="2">
    <source>
        <dbReference type="SAM" id="SignalP"/>
    </source>
</evidence>
<name>A0ABW3ID01_9FLAO</name>
<feature type="signal peptide" evidence="2">
    <location>
        <begin position="1"/>
        <end position="26"/>
    </location>
</feature>
<evidence type="ECO:0000313" key="3">
    <source>
        <dbReference type="EMBL" id="MFD0975904.1"/>
    </source>
</evidence>
<proteinExistence type="predicted"/>
<keyword evidence="4" id="KW-1185">Reference proteome</keyword>
<dbReference type="RefSeq" id="WP_380736940.1">
    <property type="nucleotide sequence ID" value="NZ_JBHTJP010000032.1"/>
</dbReference>
<feature type="chain" id="PRO_5046047029" evidence="2">
    <location>
        <begin position="27"/>
        <end position="305"/>
    </location>
</feature>
<dbReference type="SUPFAM" id="SSF48452">
    <property type="entry name" value="TPR-like"/>
    <property type="match status" value="1"/>
</dbReference>